<feature type="chain" id="PRO_5004198380" evidence="1">
    <location>
        <begin position="21"/>
        <end position="120"/>
    </location>
</feature>
<dbReference type="RefSeq" id="WP_006228632.1">
    <property type="nucleotide sequence ID" value="NZ_CH724134.1"/>
</dbReference>
<comment type="caution">
    <text evidence="2">The sequence shown here is derived from an EMBL/GenBank/DDBJ whole genome shotgun (WGS) entry which is preliminary data.</text>
</comment>
<dbReference type="AlphaFoldDB" id="Q1ZB13"/>
<reference evidence="2 3" key="1">
    <citation type="submission" date="2006-03" db="EMBL/GenBank/DDBJ databases">
        <authorList>
            <person name="Bartlett D.H."/>
            <person name="Valle G."/>
            <person name="Lauro F.M."/>
            <person name="Vezzi A."/>
            <person name="Simonato F."/>
            <person name="Eloe E."/>
            <person name="Vitulo N."/>
            <person name="Stratton T.K."/>
            <person name="D'angelo M."/>
            <person name="Ferriera S."/>
            <person name="Johnson J."/>
            <person name="Kravitz S."/>
            <person name="Beeson K."/>
            <person name="Sutton G."/>
            <person name="Rogers Y."/>
            <person name="Friedman R."/>
            <person name="Frazier M."/>
            <person name="Venter J.C."/>
        </authorList>
    </citation>
    <scope>NUCLEOTIDE SEQUENCE [LARGE SCALE GENOMIC DNA]</scope>
    <source>
        <strain evidence="2 3">3TCK</strain>
    </source>
</reference>
<evidence type="ECO:0000256" key="1">
    <source>
        <dbReference type="SAM" id="SignalP"/>
    </source>
</evidence>
<dbReference type="HOGENOM" id="CLU_2047493_0_0_6"/>
<keyword evidence="1" id="KW-0732">Signal</keyword>
<evidence type="ECO:0000313" key="2">
    <source>
        <dbReference type="EMBL" id="EAS45329.1"/>
    </source>
</evidence>
<sequence>MKNFLIVVSLWLFFSGGAGAAQQFNYVTAVATPGEGRLITMEDYWLVALSDTYEIRLPEEVDEGQKLDIKVFHDGKWQQELFIVRAISIHNDLCRLHAQHPSKDGRFPSNAIYVQPCHSK</sequence>
<proteinExistence type="predicted"/>
<gene>
    <name evidence="2" type="ORF">P3TCK_03111</name>
</gene>
<dbReference type="OrthoDB" id="5816931at2"/>
<dbReference type="Proteomes" id="UP000003789">
    <property type="component" value="Unassembled WGS sequence"/>
</dbReference>
<feature type="signal peptide" evidence="1">
    <location>
        <begin position="1"/>
        <end position="20"/>
    </location>
</feature>
<dbReference type="EMBL" id="AAPH01000001">
    <property type="protein sequence ID" value="EAS45329.1"/>
    <property type="molecule type" value="Genomic_DNA"/>
</dbReference>
<name>Q1ZB13_9GAMM</name>
<evidence type="ECO:0000313" key="3">
    <source>
        <dbReference type="Proteomes" id="UP000003789"/>
    </source>
</evidence>
<accession>Q1ZB13</accession>
<organism evidence="2 3">
    <name type="scientific">Photobacterium profundum 3TCK</name>
    <dbReference type="NCBI Taxonomy" id="314280"/>
    <lineage>
        <taxon>Bacteria</taxon>
        <taxon>Pseudomonadati</taxon>
        <taxon>Pseudomonadota</taxon>
        <taxon>Gammaproteobacteria</taxon>
        <taxon>Vibrionales</taxon>
        <taxon>Vibrionaceae</taxon>
        <taxon>Photobacterium</taxon>
    </lineage>
</organism>
<protein>
    <submittedName>
        <fullName evidence="2">Uncharacterized protein</fullName>
    </submittedName>
</protein>